<dbReference type="Proteomes" id="UP000037043">
    <property type="component" value="Unassembled WGS sequence"/>
</dbReference>
<evidence type="ECO:0000313" key="2">
    <source>
        <dbReference type="Proteomes" id="UP000037043"/>
    </source>
</evidence>
<sequence length="138" mass="15822">MNKEELIKISSDYANNSDDNIITEEIAISKAVVGMKIFEAPIFGFAAAEDEYFRRLKEPSAIGEHFLLPNEWIPESKTVISFFLPFTEAVKKGNRKDMYWPSEEWLHGRIEGQAFLNKFLKHLKSILIDCGYNSMAPC</sequence>
<dbReference type="STRING" id="36844.SAMN04488501_10116"/>
<protein>
    <submittedName>
        <fullName evidence="1">Uncharacterized protein</fullName>
    </submittedName>
</protein>
<evidence type="ECO:0000313" key="1">
    <source>
        <dbReference type="EMBL" id="KOA18562.1"/>
    </source>
</evidence>
<comment type="caution">
    <text evidence="1">The sequence shown here is derived from an EMBL/GenBank/DDBJ whole genome shotgun (WGS) entry which is preliminary data.</text>
</comment>
<dbReference type="PATRIC" id="fig|1121318.3.peg.3464"/>
<name>A0A0L6Z6G6_9CLOT</name>
<proteinExistence type="predicted"/>
<keyword evidence="2" id="KW-1185">Reference proteome</keyword>
<dbReference type="AlphaFoldDB" id="A0A0L6Z6G6"/>
<reference evidence="2" key="1">
    <citation type="submission" date="2015-08" db="EMBL/GenBank/DDBJ databases">
        <title>Genome sequence of the strict anaerobe Clostridium homopropionicum LuHBu1 (DSM 5847T).</title>
        <authorList>
            <person name="Poehlein A."/>
            <person name="Beck M."/>
            <person name="Schiel-Bengelsdorf B."/>
            <person name="Bengelsdorf F.R."/>
            <person name="Daniel R."/>
            <person name="Duerre P."/>
        </authorList>
    </citation>
    <scope>NUCLEOTIDE SEQUENCE [LARGE SCALE GENOMIC DNA]</scope>
    <source>
        <strain evidence="2">DSM 5847</strain>
    </source>
</reference>
<dbReference type="EMBL" id="LHUR01000042">
    <property type="protein sequence ID" value="KOA18562.1"/>
    <property type="molecule type" value="Genomic_DNA"/>
</dbReference>
<gene>
    <name evidence="1" type="ORF">CLHOM_34640</name>
</gene>
<organism evidence="1 2">
    <name type="scientific">Clostridium homopropionicum DSM 5847</name>
    <dbReference type="NCBI Taxonomy" id="1121318"/>
    <lineage>
        <taxon>Bacteria</taxon>
        <taxon>Bacillati</taxon>
        <taxon>Bacillota</taxon>
        <taxon>Clostridia</taxon>
        <taxon>Eubacteriales</taxon>
        <taxon>Clostridiaceae</taxon>
        <taxon>Clostridium</taxon>
    </lineage>
</organism>
<accession>A0A0L6Z6G6</accession>